<dbReference type="InterPro" id="IPR012338">
    <property type="entry name" value="Beta-lactam/transpept-like"/>
</dbReference>
<keyword evidence="3" id="KW-0121">Carboxypeptidase</keyword>
<dbReference type="GO" id="GO:0006508">
    <property type="term" value="P:proteolysis"/>
    <property type="evidence" value="ECO:0007669"/>
    <property type="project" value="InterPro"/>
</dbReference>
<keyword evidence="2" id="KW-0378">Hydrolase</keyword>
<keyword evidence="3" id="KW-0645">Protease</keyword>
<dbReference type="PANTHER" id="PTHR30023:SF0">
    <property type="entry name" value="PENICILLIN-SENSITIVE CARBOXYPEPTIDASE A"/>
    <property type="match status" value="1"/>
</dbReference>
<dbReference type="AlphaFoldDB" id="Q6W3N7"/>
<reference evidence="3" key="1">
    <citation type="journal article" date="2003" name="Appl. Environ. Microbiol.">
        <title>Evidence of chemolithoautotrophy in the bacterial community associated with Alvinella pompejana, a hydrothermal vent polychaete.</title>
        <authorList>
            <person name="Campbell B.J."/>
            <person name="Stein J.L."/>
            <person name="Cary S.C."/>
        </authorList>
    </citation>
    <scope>NUCLEOTIDE SEQUENCE</scope>
</reference>
<sequence length="470" mass="53417">MRRIISVVTLILSLSYSLYGDIPYELEYRISSIPLSKDSYSIYIKGLDSGQEIASWNTYRAMKPASVIKLLTTYAGVLGLGFDYRWETKFFHSGYIKNGTLHGNLIIKASGDPTLKSRDIPSIVDNIQSLGIRKILGDIVIDRTIFQVPWQNSSRFDKNRYSPYNAMPDAMMFNERKSTLCVTPKGRGVRLNRVDNDRSYRVVNRLKVVNRSCKSGYSWPKVTIKTDANQRSTIFLSGKLSKRCGTRKICKVVSMPHRAFYYALKSEIGRRGIKFLGTLKLRRVSKRDRYIFSHFSPTLEEVLPIILKRSNNLVARQLFLTIGTTYYQPPINTLKASTAVKRLLKHRHILADDYTIIQNGSGLSRVSRVSTKTLANLLEDAYFNYGYRWLDSLSIAGIDGTIRRRFQNSSVYGRAWMKTGTIKSVANIAGYVEGISGEKFVVIVLVNSPKSSQYGRELANRVIEWVGDNL</sequence>
<organism evidence="3">
    <name type="scientific">Alvinella pompejana epibiont 6C6</name>
    <dbReference type="NCBI Taxonomy" id="244799"/>
    <lineage>
        <taxon>Bacteria</taxon>
        <taxon>Pseudomonadati</taxon>
        <taxon>Campylobacterota</taxon>
    </lineage>
</organism>
<dbReference type="InterPro" id="IPR000667">
    <property type="entry name" value="Peptidase_S13"/>
</dbReference>
<dbReference type="GO" id="GO:0000270">
    <property type="term" value="P:peptidoglycan metabolic process"/>
    <property type="evidence" value="ECO:0007669"/>
    <property type="project" value="TreeGrafter"/>
</dbReference>
<evidence type="ECO:0000256" key="2">
    <source>
        <dbReference type="ARBA" id="ARBA00022801"/>
    </source>
</evidence>
<dbReference type="PRINTS" id="PR00922">
    <property type="entry name" value="DADACBPTASE3"/>
</dbReference>
<dbReference type="SUPFAM" id="SSF56601">
    <property type="entry name" value="beta-lactamase/transpeptidase-like"/>
    <property type="match status" value="1"/>
</dbReference>
<comment type="similarity">
    <text evidence="1">Belongs to the peptidase S13 family.</text>
</comment>
<dbReference type="EMBL" id="AY312990">
    <property type="protein sequence ID" value="AAQ75144.1"/>
    <property type="molecule type" value="Genomic_DNA"/>
</dbReference>
<evidence type="ECO:0000256" key="1">
    <source>
        <dbReference type="ARBA" id="ARBA00006096"/>
    </source>
</evidence>
<dbReference type="PANTHER" id="PTHR30023">
    <property type="entry name" value="D-ALANYL-D-ALANINE CARBOXYPEPTIDASE"/>
    <property type="match status" value="1"/>
</dbReference>
<gene>
    <name evidence="3" type="primary">dacB</name>
</gene>
<accession>Q6W3N7</accession>
<dbReference type="GO" id="GO:0004185">
    <property type="term" value="F:serine-type carboxypeptidase activity"/>
    <property type="evidence" value="ECO:0007669"/>
    <property type="project" value="InterPro"/>
</dbReference>
<dbReference type="Gene3D" id="3.40.710.10">
    <property type="entry name" value="DD-peptidase/beta-lactamase superfamily"/>
    <property type="match status" value="1"/>
</dbReference>
<protein>
    <submittedName>
        <fullName evidence="3">D-alanyl-D-alanine carboxypeptidase/D-alanyl-D-alanine-endopeptidase</fullName>
    </submittedName>
</protein>
<dbReference type="Pfam" id="PF02113">
    <property type="entry name" value="Peptidase_S13"/>
    <property type="match status" value="1"/>
</dbReference>
<dbReference type="NCBIfam" id="TIGR00666">
    <property type="entry name" value="PBP4"/>
    <property type="match status" value="1"/>
</dbReference>
<proteinExistence type="inferred from homology"/>
<dbReference type="Gene3D" id="3.50.80.20">
    <property type="entry name" value="D-Ala-D-Ala carboxypeptidase C, peptidase S13"/>
    <property type="match status" value="1"/>
</dbReference>
<evidence type="ECO:0000313" key="3">
    <source>
        <dbReference type="EMBL" id="AAQ75144.1"/>
    </source>
</evidence>
<dbReference type="MEROPS" id="S13.003"/>
<name>Q6W3N7_9BACT</name>